<dbReference type="AlphaFoldDB" id="A0AAV6M7X9"/>
<evidence type="ECO:0000313" key="4">
    <source>
        <dbReference type="Proteomes" id="UP000685013"/>
    </source>
</evidence>
<feature type="signal peptide" evidence="2">
    <location>
        <begin position="1"/>
        <end position="24"/>
    </location>
</feature>
<keyword evidence="1" id="KW-1133">Transmembrane helix</keyword>
<keyword evidence="2" id="KW-0732">Signal</keyword>
<accession>A0AAV6M7X9</accession>
<keyword evidence="4" id="KW-1185">Reference proteome</keyword>
<keyword evidence="1" id="KW-0472">Membrane</keyword>
<sequence>MAARPSAVLTVVLVALLLVSVAYAHEGHVHPPSSDPHVAPPPEHNAATAVNSLSYFWSMAIAMVASSWMLF</sequence>
<comment type="caution">
    <text evidence="3">The sequence shown here is derived from an EMBL/GenBank/DDBJ whole genome shotgun (WGS) entry which is preliminary data.</text>
</comment>
<gene>
    <name evidence="3" type="ORF">SDJN03_24424</name>
</gene>
<name>A0AAV6M7X9_9ROSI</name>
<feature type="transmembrane region" description="Helical" evidence="1">
    <location>
        <begin position="48"/>
        <end position="70"/>
    </location>
</feature>
<organism evidence="3 4">
    <name type="scientific">Cucurbita argyrosperma subsp. sororia</name>
    <dbReference type="NCBI Taxonomy" id="37648"/>
    <lineage>
        <taxon>Eukaryota</taxon>
        <taxon>Viridiplantae</taxon>
        <taxon>Streptophyta</taxon>
        <taxon>Embryophyta</taxon>
        <taxon>Tracheophyta</taxon>
        <taxon>Spermatophyta</taxon>
        <taxon>Magnoliopsida</taxon>
        <taxon>eudicotyledons</taxon>
        <taxon>Gunneridae</taxon>
        <taxon>Pentapetalae</taxon>
        <taxon>rosids</taxon>
        <taxon>fabids</taxon>
        <taxon>Cucurbitales</taxon>
        <taxon>Cucurbitaceae</taxon>
        <taxon>Cucurbiteae</taxon>
        <taxon>Cucurbita</taxon>
    </lineage>
</organism>
<protein>
    <submittedName>
        <fullName evidence="3">Uncharacterized protein</fullName>
    </submittedName>
</protein>
<dbReference type="Proteomes" id="UP000685013">
    <property type="component" value="Chromosome 16"/>
</dbReference>
<evidence type="ECO:0000256" key="1">
    <source>
        <dbReference type="SAM" id="Phobius"/>
    </source>
</evidence>
<evidence type="ECO:0000256" key="2">
    <source>
        <dbReference type="SAM" id="SignalP"/>
    </source>
</evidence>
<proteinExistence type="predicted"/>
<feature type="chain" id="PRO_5043473409" evidence="2">
    <location>
        <begin position="25"/>
        <end position="71"/>
    </location>
</feature>
<evidence type="ECO:0000313" key="3">
    <source>
        <dbReference type="EMBL" id="KAG6576850.1"/>
    </source>
</evidence>
<keyword evidence="1" id="KW-0812">Transmembrane</keyword>
<reference evidence="3 4" key="1">
    <citation type="journal article" date="2021" name="Hortic Res">
        <title>The domestication of Cucurbita argyrosperma as revealed by the genome of its wild relative.</title>
        <authorList>
            <person name="Barrera-Redondo J."/>
            <person name="Sanchez-de la Vega G."/>
            <person name="Aguirre-Liguori J.A."/>
            <person name="Castellanos-Morales G."/>
            <person name="Gutierrez-Guerrero Y.T."/>
            <person name="Aguirre-Dugua X."/>
            <person name="Aguirre-Planter E."/>
            <person name="Tenaillon M.I."/>
            <person name="Lira-Saade R."/>
            <person name="Eguiarte L.E."/>
        </authorList>
    </citation>
    <scope>NUCLEOTIDE SEQUENCE [LARGE SCALE GENOMIC DNA]</scope>
    <source>
        <strain evidence="3">JBR-2021</strain>
    </source>
</reference>
<dbReference type="EMBL" id="JAGKQH010000016">
    <property type="protein sequence ID" value="KAG6576850.1"/>
    <property type="molecule type" value="Genomic_DNA"/>
</dbReference>
<feature type="non-terminal residue" evidence="3">
    <location>
        <position position="1"/>
    </location>
</feature>